<dbReference type="EMBL" id="JAGFNS010000004">
    <property type="protein sequence ID" value="MBO3737303.1"/>
    <property type="molecule type" value="Genomic_DNA"/>
</dbReference>
<keyword evidence="3" id="KW-1185">Reference proteome</keyword>
<evidence type="ECO:0000313" key="2">
    <source>
        <dbReference type="EMBL" id="MBO3737303.1"/>
    </source>
</evidence>
<feature type="region of interest" description="Disordered" evidence="1">
    <location>
        <begin position="40"/>
        <end position="60"/>
    </location>
</feature>
<reference evidence="2 3" key="1">
    <citation type="submission" date="2021-03" db="EMBL/GenBank/DDBJ databases">
        <title>Actinoplanes flavus sp. nov., a novel actinomycete isolated from Coconut Palm rhizosphere soil.</title>
        <authorList>
            <person name="Luo X."/>
        </authorList>
    </citation>
    <scope>NUCLEOTIDE SEQUENCE [LARGE SCALE GENOMIC DNA]</scope>
    <source>
        <strain evidence="2 3">NEAU-H7</strain>
    </source>
</reference>
<accession>A0ABS3UEX8</accession>
<comment type="caution">
    <text evidence="2">The sequence shown here is derived from an EMBL/GenBank/DDBJ whole genome shotgun (WGS) entry which is preliminary data.</text>
</comment>
<dbReference type="Proteomes" id="UP000679690">
    <property type="component" value="Unassembled WGS sequence"/>
</dbReference>
<sequence length="60" mass="6058">MRALKLTTAASLAPAVSGEATAPLPGHRPGPGHRRIADLFVTGPGDEGGRLEILDGGRTA</sequence>
<dbReference type="RefSeq" id="WP_208466520.1">
    <property type="nucleotide sequence ID" value="NZ_JAGFNS010000004.1"/>
</dbReference>
<evidence type="ECO:0000313" key="3">
    <source>
        <dbReference type="Proteomes" id="UP000679690"/>
    </source>
</evidence>
<proteinExistence type="predicted"/>
<name>A0ABS3UEX8_9ACTN</name>
<feature type="compositionally biased region" description="Basic and acidic residues" evidence="1">
    <location>
        <begin position="47"/>
        <end position="60"/>
    </location>
</feature>
<protein>
    <submittedName>
        <fullName evidence="2">Uncharacterized protein</fullName>
    </submittedName>
</protein>
<evidence type="ECO:0000256" key="1">
    <source>
        <dbReference type="SAM" id="MobiDB-lite"/>
    </source>
</evidence>
<feature type="region of interest" description="Disordered" evidence="1">
    <location>
        <begin position="14"/>
        <end position="33"/>
    </location>
</feature>
<organism evidence="2 3">
    <name type="scientific">Actinoplanes flavus</name>
    <dbReference type="NCBI Taxonomy" id="2820290"/>
    <lineage>
        <taxon>Bacteria</taxon>
        <taxon>Bacillati</taxon>
        <taxon>Actinomycetota</taxon>
        <taxon>Actinomycetes</taxon>
        <taxon>Micromonosporales</taxon>
        <taxon>Micromonosporaceae</taxon>
        <taxon>Actinoplanes</taxon>
    </lineage>
</organism>
<gene>
    <name evidence="2" type="ORF">J5X75_07205</name>
</gene>